<reference evidence="1" key="1">
    <citation type="journal article" date="2022" name="bioRxiv">
        <title>Population genetic analysis of Ophidiomyces ophidiicola, the causative agent of snake fungal disease, indicates recent introductions to the USA.</title>
        <authorList>
            <person name="Ladner J.T."/>
            <person name="Palmer J.M."/>
            <person name="Ettinger C.L."/>
            <person name="Stajich J.E."/>
            <person name="Farrell T.M."/>
            <person name="Glorioso B.M."/>
            <person name="Lawson B."/>
            <person name="Price S.J."/>
            <person name="Stengle A.G."/>
            <person name="Grear D.A."/>
            <person name="Lorch J.M."/>
        </authorList>
    </citation>
    <scope>NUCLEOTIDE SEQUENCE</scope>
    <source>
        <strain evidence="1">NWHC 24266-5</strain>
    </source>
</reference>
<organism evidence="1">
    <name type="scientific">Ophidiomyces ophidiicola</name>
    <dbReference type="NCBI Taxonomy" id="1387563"/>
    <lineage>
        <taxon>Eukaryota</taxon>
        <taxon>Fungi</taxon>
        <taxon>Dikarya</taxon>
        <taxon>Ascomycota</taxon>
        <taxon>Pezizomycotina</taxon>
        <taxon>Eurotiomycetes</taxon>
        <taxon>Eurotiomycetidae</taxon>
        <taxon>Onygenales</taxon>
        <taxon>Onygenaceae</taxon>
        <taxon>Ophidiomyces</taxon>
    </lineage>
</organism>
<accession>A0ACB8V1P9</accession>
<sequence length="347" mass="37370">MRAVQVKEYVKGPLDLTVATLPTPSPSPNQYLIRVHSAGTNFFDLLQIQGKYQHQPPLPWVSGAEFAGTILSTPSGSKSPKYKVGDRVFGASQGAYATHILAAEPALLPVPTSWSFEDAAGLFITVPTSYGGLVHRAKVQKGDWVLVHAAAGGVGLAAVQIAKAKGATVIATAGTERKREVAKAFGADYTIDYRDPKWPDAVKKLCAQHRTGNGKAGVDIVYDPVGMIEQSLKCVAWNARLLVIGFAGGKIEKVALNRVLLKNVSLVGLHWGQYVNFEKETVGMVWKGIFDLIKEGKFKGTSFTDESFVGLDSLPKALQALGGRETWGKVVVKILDDDDSEPRSNKL</sequence>
<gene>
    <name evidence="1" type="ORF">LOY88_001642</name>
</gene>
<name>A0ACB8V1P9_9EURO</name>
<dbReference type="EMBL" id="JALBCA010000018">
    <property type="protein sequence ID" value="KAI2390308.1"/>
    <property type="molecule type" value="Genomic_DNA"/>
</dbReference>
<evidence type="ECO:0000313" key="1">
    <source>
        <dbReference type="EMBL" id="KAI2390308.1"/>
    </source>
</evidence>
<proteinExistence type="predicted"/>
<protein>
    <submittedName>
        <fullName evidence="1">Uncharacterized protein</fullName>
    </submittedName>
</protein>
<comment type="caution">
    <text evidence="1">The sequence shown here is derived from an EMBL/GenBank/DDBJ whole genome shotgun (WGS) entry which is preliminary data.</text>
</comment>